<dbReference type="HOGENOM" id="CLU_1474909_0_0_1"/>
<sequence length="183" mass="18976">MPIHFILDDPALFPNIKPLSTPLLYPRRDLGSSSIMRFTLGMFSTLSTIAIADNIFESLFSVATSNVASVYGEITSRIPQTSDTLNSLSADISSLRSQYSSLISVSATATGSVLSSLSSDISSIETRATNVQASVVSLQSVIATRTSSQSASQTVATGAAVRDVAGARVMGAVGGIVILGVLI</sequence>
<dbReference type="GeneID" id="25363268"/>
<dbReference type="InParanoid" id="A0A074YK27"/>
<keyword evidence="2" id="KW-1185">Reference proteome</keyword>
<dbReference type="OMA" id="TGAWATF"/>
<evidence type="ECO:0000313" key="1">
    <source>
        <dbReference type="EMBL" id="KEQ98118.1"/>
    </source>
</evidence>
<dbReference type="Proteomes" id="UP000030641">
    <property type="component" value="Unassembled WGS sequence"/>
</dbReference>
<dbReference type="OrthoDB" id="3940638at2759"/>
<proteinExistence type="predicted"/>
<protein>
    <submittedName>
        <fullName evidence="1">Uncharacterized protein</fullName>
    </submittedName>
</protein>
<dbReference type="AlphaFoldDB" id="A0A074YK27"/>
<dbReference type="EMBL" id="KL584752">
    <property type="protein sequence ID" value="KEQ98118.1"/>
    <property type="molecule type" value="Genomic_DNA"/>
</dbReference>
<gene>
    <name evidence="1" type="ORF">AUEXF2481DRAFT_26517</name>
</gene>
<reference evidence="1 2" key="1">
    <citation type="journal article" date="2014" name="BMC Genomics">
        <title>Genome sequencing of four Aureobasidium pullulans varieties: biotechnological potential, stress tolerance, and description of new species.</title>
        <authorList>
            <person name="Gostin Ar C."/>
            <person name="Ohm R.A."/>
            <person name="Kogej T."/>
            <person name="Sonjak S."/>
            <person name="Turk M."/>
            <person name="Zajc J."/>
            <person name="Zalar P."/>
            <person name="Grube M."/>
            <person name="Sun H."/>
            <person name="Han J."/>
            <person name="Sharma A."/>
            <person name="Chiniquy J."/>
            <person name="Ngan C.Y."/>
            <person name="Lipzen A."/>
            <person name="Barry K."/>
            <person name="Grigoriev I.V."/>
            <person name="Gunde-Cimerman N."/>
        </authorList>
    </citation>
    <scope>NUCLEOTIDE SEQUENCE [LARGE SCALE GENOMIC DNA]</scope>
    <source>
        <strain evidence="1 2">EXF-2481</strain>
    </source>
</reference>
<dbReference type="RefSeq" id="XP_013346693.1">
    <property type="nucleotide sequence ID" value="XM_013491239.1"/>
</dbReference>
<organism evidence="1 2">
    <name type="scientific">Aureobasidium subglaciale (strain EXF-2481)</name>
    <name type="common">Aureobasidium pullulans var. subglaciale</name>
    <dbReference type="NCBI Taxonomy" id="1043005"/>
    <lineage>
        <taxon>Eukaryota</taxon>
        <taxon>Fungi</taxon>
        <taxon>Dikarya</taxon>
        <taxon>Ascomycota</taxon>
        <taxon>Pezizomycotina</taxon>
        <taxon>Dothideomycetes</taxon>
        <taxon>Dothideomycetidae</taxon>
        <taxon>Dothideales</taxon>
        <taxon>Saccotheciaceae</taxon>
        <taxon>Aureobasidium</taxon>
    </lineage>
</organism>
<evidence type="ECO:0000313" key="2">
    <source>
        <dbReference type="Proteomes" id="UP000030641"/>
    </source>
</evidence>
<name>A0A074YK27_AURSE</name>
<accession>A0A074YK27</accession>